<protein>
    <recommendedName>
        <fullName evidence="3">Transposase</fullName>
    </recommendedName>
</protein>
<dbReference type="AlphaFoldDB" id="A0AAV2RYM3"/>
<evidence type="ECO:0000313" key="2">
    <source>
        <dbReference type="Proteomes" id="UP001497623"/>
    </source>
</evidence>
<dbReference type="EMBL" id="CAXKWB010039046">
    <property type="protein sequence ID" value="CAL4152657.1"/>
    <property type="molecule type" value="Genomic_DNA"/>
</dbReference>
<reference evidence="1 2" key="1">
    <citation type="submission" date="2024-05" db="EMBL/GenBank/DDBJ databases">
        <authorList>
            <person name="Wallberg A."/>
        </authorList>
    </citation>
    <scope>NUCLEOTIDE SEQUENCE [LARGE SCALE GENOMIC DNA]</scope>
</reference>
<keyword evidence="2" id="KW-1185">Reference proteome</keyword>
<dbReference type="Proteomes" id="UP001497623">
    <property type="component" value="Unassembled WGS sequence"/>
</dbReference>
<evidence type="ECO:0008006" key="3">
    <source>
        <dbReference type="Google" id="ProtNLM"/>
    </source>
</evidence>
<accession>A0AAV2RYM3</accession>
<comment type="caution">
    <text evidence="1">The sequence shown here is derived from an EMBL/GenBank/DDBJ whole genome shotgun (WGS) entry which is preliminary data.</text>
</comment>
<proteinExistence type="predicted"/>
<organism evidence="1 2">
    <name type="scientific">Meganyctiphanes norvegica</name>
    <name type="common">Northern krill</name>
    <name type="synonym">Thysanopoda norvegica</name>
    <dbReference type="NCBI Taxonomy" id="48144"/>
    <lineage>
        <taxon>Eukaryota</taxon>
        <taxon>Metazoa</taxon>
        <taxon>Ecdysozoa</taxon>
        <taxon>Arthropoda</taxon>
        <taxon>Crustacea</taxon>
        <taxon>Multicrustacea</taxon>
        <taxon>Malacostraca</taxon>
        <taxon>Eumalacostraca</taxon>
        <taxon>Eucarida</taxon>
        <taxon>Euphausiacea</taxon>
        <taxon>Euphausiidae</taxon>
        <taxon>Meganyctiphanes</taxon>
    </lineage>
</organism>
<sequence length="112" mass="13517">MAQLSVPISKWNVIFKEYNKGCNLDNLRLRYNIKRRAIEKFIKTAKKNEYIKNKKPRDRKIWKWFIYIYIYKNIGNREVPCVHCTICDDILIFESAKDIIQAYKHHKKHGAS</sequence>
<gene>
    <name evidence="1" type="ORF">MNOR_LOCUS31010</name>
</gene>
<evidence type="ECO:0000313" key="1">
    <source>
        <dbReference type="EMBL" id="CAL4152657.1"/>
    </source>
</evidence>
<name>A0AAV2RYM3_MEGNR</name>